<keyword evidence="6" id="KW-1185">Reference proteome</keyword>
<dbReference type="PANTHER" id="PTHR30408">
    <property type="entry name" value="TYPE-1 RESTRICTION ENZYME ECOKI SPECIFICITY PROTEIN"/>
    <property type="match status" value="1"/>
</dbReference>
<evidence type="ECO:0000313" key="5">
    <source>
        <dbReference type="EMBL" id="QGA11344.1"/>
    </source>
</evidence>
<feature type="domain" description="Type I restriction modification DNA specificity" evidence="4">
    <location>
        <begin position="3"/>
        <end position="184"/>
    </location>
</feature>
<comment type="similarity">
    <text evidence="1">Belongs to the type-I restriction system S methylase family.</text>
</comment>
<dbReference type="RefSeq" id="WP_153371736.1">
    <property type="nucleotide sequence ID" value="NZ_CP045650.1"/>
</dbReference>
<dbReference type="PANTHER" id="PTHR30408:SF13">
    <property type="entry name" value="TYPE I RESTRICTION ENZYME HINDI SPECIFICITY SUBUNIT"/>
    <property type="match status" value="1"/>
</dbReference>
<dbReference type="Gene3D" id="1.10.287.1120">
    <property type="entry name" value="Bipartite methylase S protein"/>
    <property type="match status" value="1"/>
</dbReference>
<dbReference type="InterPro" id="IPR052021">
    <property type="entry name" value="Type-I_RS_S_subunit"/>
</dbReference>
<keyword evidence="2" id="KW-0680">Restriction system</keyword>
<dbReference type="Proteomes" id="UP000327478">
    <property type="component" value="Chromosome"/>
</dbReference>
<organism evidence="5 6">
    <name type="scientific">Acinetobacter wanghuae</name>
    <dbReference type="NCBI Taxonomy" id="2662362"/>
    <lineage>
        <taxon>Bacteria</taxon>
        <taxon>Pseudomonadati</taxon>
        <taxon>Pseudomonadota</taxon>
        <taxon>Gammaproteobacteria</taxon>
        <taxon>Moraxellales</taxon>
        <taxon>Moraxellaceae</taxon>
        <taxon>Acinetobacter</taxon>
    </lineage>
</organism>
<reference evidence="5 6" key="1">
    <citation type="submission" date="2019-10" db="EMBL/GenBank/DDBJ databases">
        <authorList>
            <person name="Dong K."/>
        </authorList>
    </citation>
    <scope>NUCLEOTIDE SEQUENCE [LARGE SCALE GENOMIC DNA]</scope>
    <source>
        <strain evidence="6">dk386</strain>
    </source>
</reference>
<proteinExistence type="inferred from homology"/>
<sequence>MFPKHWQIKPANEICNAIVDCVNKTAPIVDYDTEFKMIRTTNVKNGRIILDGMRCVEEDVFLKWNRRLTPKKGDIVLTREAPLGDVGLIRTNHKFFLGQRTMIYRANGINLNQRFLYYSLLGGPIQGQLKALGSGSTVEHIRVPDAEKISIPFPPISEQKKIAAVLSAYDDLIENNKKRIQILENMAEELYKEWFVRFRFPNYENTEFEKGVPRDWSYTTLESLGKIRTGKTPSTYNSEFYGGEYPFYKTPDMHDKVFVFETAETLTEQGLNSQKSQIIEANEIMVTCIGSGGVTAISTKKGCTNQQINSLSVANKKFLYWAYYSIKYLKPQIELYGATGATMTNLSKGKFSNLEIIKPTDELIEKYFNLVSSKFEMIKKLSQMNQMLEEQKGSLLPRLISGKLSVEDLDIHFPPSMQE</sequence>
<feature type="domain" description="Type I restriction modification DNA specificity" evidence="4">
    <location>
        <begin position="213"/>
        <end position="362"/>
    </location>
</feature>
<dbReference type="InterPro" id="IPR044946">
    <property type="entry name" value="Restrct_endonuc_typeI_TRD_sf"/>
</dbReference>
<evidence type="ECO:0000256" key="3">
    <source>
        <dbReference type="ARBA" id="ARBA00023125"/>
    </source>
</evidence>
<protein>
    <recommendedName>
        <fullName evidence="4">Type I restriction modification DNA specificity domain-containing protein</fullName>
    </recommendedName>
</protein>
<dbReference type="EMBL" id="CP045650">
    <property type="protein sequence ID" value="QGA11344.1"/>
    <property type="molecule type" value="Genomic_DNA"/>
</dbReference>
<evidence type="ECO:0000259" key="4">
    <source>
        <dbReference type="Pfam" id="PF01420"/>
    </source>
</evidence>
<keyword evidence="3" id="KW-0238">DNA-binding</keyword>
<evidence type="ECO:0000256" key="1">
    <source>
        <dbReference type="ARBA" id="ARBA00010923"/>
    </source>
</evidence>
<name>A0ABX6D1F4_9GAMM</name>
<evidence type="ECO:0000313" key="6">
    <source>
        <dbReference type="Proteomes" id="UP000327478"/>
    </source>
</evidence>
<gene>
    <name evidence="5" type="ORF">GFH30_08020</name>
</gene>
<dbReference type="Gene3D" id="3.90.220.20">
    <property type="entry name" value="DNA methylase specificity domains"/>
    <property type="match status" value="2"/>
</dbReference>
<dbReference type="Pfam" id="PF01420">
    <property type="entry name" value="Methylase_S"/>
    <property type="match status" value="2"/>
</dbReference>
<dbReference type="InterPro" id="IPR000055">
    <property type="entry name" value="Restrct_endonuc_typeI_TRD"/>
</dbReference>
<evidence type="ECO:0000256" key="2">
    <source>
        <dbReference type="ARBA" id="ARBA00022747"/>
    </source>
</evidence>
<dbReference type="SUPFAM" id="SSF116734">
    <property type="entry name" value="DNA methylase specificity domain"/>
    <property type="match status" value="2"/>
</dbReference>
<accession>A0ABX6D1F4</accession>
<dbReference type="CDD" id="cd17246">
    <property type="entry name" value="RMtype1_S_SonII-TRD2-CR2_like"/>
    <property type="match status" value="1"/>
</dbReference>